<dbReference type="AlphaFoldDB" id="A0A7X0H6T5"/>
<feature type="region of interest" description="Disordered" evidence="1">
    <location>
        <begin position="62"/>
        <end position="117"/>
    </location>
</feature>
<keyword evidence="2" id="KW-1133">Transmembrane helix</keyword>
<keyword evidence="2" id="KW-0472">Membrane</keyword>
<keyword evidence="2" id="KW-0812">Transmembrane</keyword>
<proteinExistence type="predicted"/>
<feature type="compositionally biased region" description="Pro residues" evidence="1">
    <location>
        <begin position="88"/>
        <end position="97"/>
    </location>
</feature>
<comment type="caution">
    <text evidence="3">The sequence shown here is derived from an EMBL/GenBank/DDBJ whole genome shotgun (WGS) entry which is preliminary data.</text>
</comment>
<protein>
    <recommendedName>
        <fullName evidence="5">Type II secretion system protein B</fullName>
    </recommendedName>
</protein>
<dbReference type="RefSeq" id="WP_184677817.1">
    <property type="nucleotide sequence ID" value="NZ_JACHGY010000001.1"/>
</dbReference>
<dbReference type="EMBL" id="JACHGY010000001">
    <property type="protein sequence ID" value="MBB6430294.1"/>
    <property type="molecule type" value="Genomic_DNA"/>
</dbReference>
<feature type="compositionally biased region" description="Polar residues" evidence="1">
    <location>
        <begin position="106"/>
        <end position="117"/>
    </location>
</feature>
<name>A0A7X0H6T5_9BACT</name>
<accession>A0A7X0H6T5</accession>
<evidence type="ECO:0000313" key="3">
    <source>
        <dbReference type="EMBL" id="MBB6430294.1"/>
    </source>
</evidence>
<organism evidence="3 4">
    <name type="scientific">Algisphaera agarilytica</name>
    <dbReference type="NCBI Taxonomy" id="1385975"/>
    <lineage>
        <taxon>Bacteria</taxon>
        <taxon>Pseudomonadati</taxon>
        <taxon>Planctomycetota</taxon>
        <taxon>Phycisphaerae</taxon>
        <taxon>Phycisphaerales</taxon>
        <taxon>Phycisphaeraceae</taxon>
        <taxon>Algisphaera</taxon>
    </lineage>
</organism>
<gene>
    <name evidence="3" type="ORF">HNQ40_002100</name>
</gene>
<sequence>MAHFAIVGLDHQTGQNVSTVIEARSEDDAQETALRMGITVHEFKPLHPLAGAAAVQMARSDPHDRFNQHPAYIDPATGQAPETGHPTAPTPPPPPGHVPQHPLTAHTAQPATARQPESNTSVGSIAVLLILGVICGLAYLTVIQGGGAQQVMAMIAPAPVEVEAAFDVTEPLDDYLNQLEGMEDLDMIPVQTLAKNVDEQAPAEPTKLRLEATIPPTASGKAHGLRGSAVIGGQIVTPGQSVAGYRLIQVRDGMVLLEKDGKIMALRIAPNS</sequence>
<reference evidence="3 4" key="1">
    <citation type="submission" date="2020-08" db="EMBL/GenBank/DDBJ databases">
        <title>Genomic Encyclopedia of Type Strains, Phase IV (KMG-IV): sequencing the most valuable type-strain genomes for metagenomic binning, comparative biology and taxonomic classification.</title>
        <authorList>
            <person name="Goeker M."/>
        </authorList>
    </citation>
    <scope>NUCLEOTIDE SEQUENCE [LARGE SCALE GENOMIC DNA]</scope>
    <source>
        <strain evidence="3 4">DSM 103725</strain>
    </source>
</reference>
<evidence type="ECO:0000256" key="2">
    <source>
        <dbReference type="SAM" id="Phobius"/>
    </source>
</evidence>
<evidence type="ECO:0008006" key="5">
    <source>
        <dbReference type="Google" id="ProtNLM"/>
    </source>
</evidence>
<evidence type="ECO:0000256" key="1">
    <source>
        <dbReference type="SAM" id="MobiDB-lite"/>
    </source>
</evidence>
<evidence type="ECO:0000313" key="4">
    <source>
        <dbReference type="Proteomes" id="UP000541810"/>
    </source>
</evidence>
<feature type="transmembrane region" description="Helical" evidence="2">
    <location>
        <begin position="122"/>
        <end position="142"/>
    </location>
</feature>
<keyword evidence="4" id="KW-1185">Reference proteome</keyword>
<dbReference type="Proteomes" id="UP000541810">
    <property type="component" value="Unassembled WGS sequence"/>
</dbReference>